<sequence>MAESALFDKSSYKPINELLKIIEWAEAKDSYDNHLHTDATFVLNKITNHITQEYEKRKNPKMIKWFNGCFKELPNITETRVFLKEICKTILKSGVINQLESQFILNCVKNYHFTFTVAVNKDHKKIAGEIIFEDRRYEIFKNDNLEEFATMLLAATDDPLAEQYKTHKPLFQSKGLGLKIAASDIMEVNSITYEKTKLPTEASLLSYVRDIKDNSVILLEKRNVFGNHLIYKFNNNNFENVATIYPPYISNEIRKQIFEELESEKLIPCFIKNKIFNFNRCELVNEKGKSFLQNVKNIIQDEKVELQTSNFKLLNAGTDKRLDTHEEIIDDLGKDLKDGGITNKAEINREVERLKEENPKLYNYCNALFWNTKNILKACGIAETEFFKNNIKKTIGERIILFGIKFFNPVIKDLPFVGAIADFITDTIEDIICVWLEKRQDRKLKNEIISINNILRHKIGMQDVEDYFKKIAITITHARKNEIINPKEISQPNSLVQKFQACVQEAGNMIYDKTRNILLPEIIESCDKDNKAVQLALKDSIAFINYLYTNYDDILNDDFDLYEQCKKIVENGTLDALFTQTNKKL</sequence>
<name>A0A0F3QKQ9_RICBE</name>
<comment type="caution">
    <text evidence="1">The sequence shown here is derived from an EMBL/GenBank/DDBJ whole genome shotgun (WGS) entry which is preliminary data.</text>
</comment>
<dbReference type="Proteomes" id="UP000033689">
    <property type="component" value="Unassembled WGS sequence"/>
</dbReference>
<dbReference type="PATRIC" id="fig|1359194.3.peg.1395"/>
<proteinExistence type="predicted"/>
<dbReference type="AlphaFoldDB" id="A0A0F3QKQ9"/>
<organism evidence="1 2">
    <name type="scientific">Rickettsia bellii str. RML Mogi</name>
    <dbReference type="NCBI Taxonomy" id="1359194"/>
    <lineage>
        <taxon>Bacteria</taxon>
        <taxon>Pseudomonadati</taxon>
        <taxon>Pseudomonadota</taxon>
        <taxon>Alphaproteobacteria</taxon>
        <taxon>Rickettsiales</taxon>
        <taxon>Rickettsiaceae</taxon>
        <taxon>Rickettsieae</taxon>
        <taxon>Rickettsia</taxon>
        <taxon>belli group</taxon>
    </lineage>
</organism>
<accession>A0A0F3QKQ9</accession>
<evidence type="ECO:0000313" key="2">
    <source>
        <dbReference type="Proteomes" id="UP000033689"/>
    </source>
</evidence>
<evidence type="ECO:0000313" key="1">
    <source>
        <dbReference type="EMBL" id="KJV92731.1"/>
    </source>
</evidence>
<protein>
    <submittedName>
        <fullName evidence="1">Uncharacterized protein</fullName>
    </submittedName>
</protein>
<dbReference type="RefSeq" id="WP_231569956.1">
    <property type="nucleotide sequence ID" value="NZ_LAOJ01000001.1"/>
</dbReference>
<gene>
    <name evidence="1" type="ORF">RBEMOGI_1367</name>
</gene>
<reference evidence="1 2" key="1">
    <citation type="submission" date="2015-02" db="EMBL/GenBank/DDBJ databases">
        <title>Genome Sequencing of Rickettsiales.</title>
        <authorList>
            <person name="Daugherty S.C."/>
            <person name="Su Q."/>
            <person name="Abolude K."/>
            <person name="Beier-Sexton M."/>
            <person name="Carlyon J.A."/>
            <person name="Carter R."/>
            <person name="Day N.P."/>
            <person name="Dumler S.J."/>
            <person name="Dyachenko V."/>
            <person name="Godinez A."/>
            <person name="Kurtti T.J."/>
            <person name="Lichay M."/>
            <person name="Mullins K.E."/>
            <person name="Ott S."/>
            <person name="Pappas-Brown V."/>
            <person name="Paris D.H."/>
            <person name="Patel P."/>
            <person name="Richards A.L."/>
            <person name="Sadzewicz L."/>
            <person name="Sears K."/>
            <person name="Seidman D."/>
            <person name="Sengamalay N."/>
            <person name="Stenos J."/>
            <person name="Tallon L.J."/>
            <person name="Vincent G."/>
            <person name="Fraser C.M."/>
            <person name="Munderloh U."/>
            <person name="Dunning-Hotopp J.C."/>
        </authorList>
    </citation>
    <scope>NUCLEOTIDE SEQUENCE [LARGE SCALE GENOMIC DNA]</scope>
    <source>
        <strain evidence="1 2">RML Mogi</strain>
    </source>
</reference>
<dbReference type="EMBL" id="LAOJ01000001">
    <property type="protein sequence ID" value="KJV92731.1"/>
    <property type="molecule type" value="Genomic_DNA"/>
</dbReference>